<dbReference type="GO" id="GO:0051539">
    <property type="term" value="F:4 iron, 4 sulfur cluster binding"/>
    <property type="evidence" value="ECO:0007669"/>
    <property type="project" value="UniProtKB-KW"/>
</dbReference>
<dbReference type="InterPro" id="IPR011712">
    <property type="entry name" value="Sig_transdc_His_kin_sub3_dim/P"/>
</dbReference>
<keyword evidence="10 19" id="KW-0418">Kinase</keyword>
<keyword evidence="17" id="KW-1133">Transmembrane helix</keyword>
<dbReference type="EC" id="2.7.13.3" evidence="4"/>
<keyword evidence="6" id="KW-0004">4Fe-4S</keyword>
<dbReference type="Pfam" id="PF02518">
    <property type="entry name" value="HATPase_c"/>
    <property type="match status" value="1"/>
</dbReference>
<evidence type="ECO:0000259" key="18">
    <source>
        <dbReference type="PROSITE" id="PS50109"/>
    </source>
</evidence>
<evidence type="ECO:0000256" key="4">
    <source>
        <dbReference type="ARBA" id="ARBA00012438"/>
    </source>
</evidence>
<dbReference type="InterPro" id="IPR005467">
    <property type="entry name" value="His_kinase_dom"/>
</dbReference>
<evidence type="ECO:0000256" key="5">
    <source>
        <dbReference type="ARBA" id="ARBA00017322"/>
    </source>
</evidence>
<dbReference type="GO" id="GO:0005737">
    <property type="term" value="C:cytoplasm"/>
    <property type="evidence" value="ECO:0007669"/>
    <property type="project" value="UniProtKB-SubCell"/>
</dbReference>
<evidence type="ECO:0000256" key="2">
    <source>
        <dbReference type="ARBA" id="ARBA00001966"/>
    </source>
</evidence>
<feature type="transmembrane region" description="Helical" evidence="17">
    <location>
        <begin position="295"/>
        <end position="318"/>
    </location>
</feature>
<keyword evidence="13" id="KW-0411">Iron-sulfur</keyword>
<evidence type="ECO:0000256" key="6">
    <source>
        <dbReference type="ARBA" id="ARBA00022485"/>
    </source>
</evidence>
<dbReference type="PANTHER" id="PTHR24421">
    <property type="entry name" value="NITRATE/NITRITE SENSOR PROTEIN NARX-RELATED"/>
    <property type="match status" value="1"/>
</dbReference>
<accession>A0A4Q7ZS90</accession>
<keyword evidence="17" id="KW-0812">Transmembrane</keyword>
<dbReference type="CDD" id="cd16917">
    <property type="entry name" value="HATPase_UhpB-NarQ-NarX-like"/>
    <property type="match status" value="1"/>
</dbReference>
<dbReference type="GO" id="GO:0000155">
    <property type="term" value="F:phosphorelay sensor kinase activity"/>
    <property type="evidence" value="ECO:0007669"/>
    <property type="project" value="InterPro"/>
</dbReference>
<proteinExistence type="predicted"/>
<evidence type="ECO:0000256" key="15">
    <source>
        <dbReference type="ARBA" id="ARBA00030800"/>
    </source>
</evidence>
<dbReference type="Pfam" id="PF07730">
    <property type="entry name" value="HisKA_3"/>
    <property type="match status" value="1"/>
</dbReference>
<keyword evidence="8" id="KW-0808">Transferase</keyword>
<comment type="subcellular location">
    <subcellularLocation>
        <location evidence="3">Cytoplasm</location>
    </subcellularLocation>
</comment>
<dbReference type="Gene3D" id="3.30.565.10">
    <property type="entry name" value="Histidine kinase-like ATPase, C-terminal domain"/>
    <property type="match status" value="1"/>
</dbReference>
<comment type="cofactor">
    <cofactor evidence="2">
        <name>[4Fe-4S] cluster</name>
        <dbReference type="ChEBI" id="CHEBI:49883"/>
    </cofactor>
</comment>
<evidence type="ECO:0000256" key="9">
    <source>
        <dbReference type="ARBA" id="ARBA00022723"/>
    </source>
</evidence>
<feature type="transmembrane region" description="Helical" evidence="17">
    <location>
        <begin position="27"/>
        <end position="48"/>
    </location>
</feature>
<dbReference type="SUPFAM" id="SSF55874">
    <property type="entry name" value="ATPase domain of HSP90 chaperone/DNA topoisomerase II/histidine kinase"/>
    <property type="match status" value="1"/>
</dbReference>
<dbReference type="GO" id="GO:0046872">
    <property type="term" value="F:metal ion binding"/>
    <property type="evidence" value="ECO:0007669"/>
    <property type="project" value="UniProtKB-KW"/>
</dbReference>
<evidence type="ECO:0000313" key="19">
    <source>
        <dbReference type="EMBL" id="RZU53375.1"/>
    </source>
</evidence>
<dbReference type="InterPro" id="IPR050482">
    <property type="entry name" value="Sensor_HK_TwoCompSys"/>
</dbReference>
<dbReference type="GO" id="GO:0046983">
    <property type="term" value="F:protein dimerization activity"/>
    <property type="evidence" value="ECO:0007669"/>
    <property type="project" value="InterPro"/>
</dbReference>
<evidence type="ECO:0000256" key="12">
    <source>
        <dbReference type="ARBA" id="ARBA00023012"/>
    </source>
</evidence>
<feature type="transmembrane region" description="Helical" evidence="17">
    <location>
        <begin position="60"/>
        <end position="79"/>
    </location>
</feature>
<dbReference type="OrthoDB" id="227596at2"/>
<dbReference type="InterPro" id="IPR004358">
    <property type="entry name" value="Sig_transdc_His_kin-like_C"/>
</dbReference>
<organism evidence="19 20">
    <name type="scientific">Krasilnikovia cinnamomea</name>
    <dbReference type="NCBI Taxonomy" id="349313"/>
    <lineage>
        <taxon>Bacteria</taxon>
        <taxon>Bacillati</taxon>
        <taxon>Actinomycetota</taxon>
        <taxon>Actinomycetes</taxon>
        <taxon>Micromonosporales</taxon>
        <taxon>Micromonosporaceae</taxon>
        <taxon>Krasilnikovia</taxon>
    </lineage>
</organism>
<evidence type="ECO:0000256" key="17">
    <source>
        <dbReference type="SAM" id="Phobius"/>
    </source>
</evidence>
<feature type="transmembrane region" description="Helical" evidence="17">
    <location>
        <begin position="157"/>
        <end position="175"/>
    </location>
</feature>
<dbReference type="EMBL" id="SHKY01000001">
    <property type="protein sequence ID" value="RZU53375.1"/>
    <property type="molecule type" value="Genomic_DNA"/>
</dbReference>
<comment type="caution">
    <text evidence="19">The sequence shown here is derived from an EMBL/GenBank/DDBJ whole genome shotgun (WGS) entry which is preliminary data.</text>
</comment>
<feature type="transmembrane region" description="Helical" evidence="17">
    <location>
        <begin position="86"/>
        <end position="109"/>
    </location>
</feature>
<feature type="transmembrane region" description="Helical" evidence="17">
    <location>
        <begin position="202"/>
        <end position="227"/>
    </location>
</feature>
<keyword evidence="9" id="KW-0479">Metal-binding</keyword>
<dbReference type="GO" id="GO:0016020">
    <property type="term" value="C:membrane"/>
    <property type="evidence" value="ECO:0007669"/>
    <property type="project" value="InterPro"/>
</dbReference>
<evidence type="ECO:0000313" key="20">
    <source>
        <dbReference type="Proteomes" id="UP000292564"/>
    </source>
</evidence>
<sequence>MTAMPLTLPAGPPQAAGRRWWPSPRSAALVVWIVAVAAAAGAVTFVLLVHRSGLPMPEVYLDNIWPALVLPAVGFVLVGRGPYRMIGWLFILGGLSAGVAAFGFAFAAWAVPRPGLYGWAGAGVWAAKWAWMPAALGASLVVLLLPDGRMRGWRRPVFIAGWAAIGALAVVSALSGSTATDPTTGDTVALPNPLAVPALERLIWPVLIVAWAVLLGALVAGVGYLSWRWRRATGRERTGLAVLTVAAWLLLPWAEVPVVGKWLEILVVPVFAVMVAVGLLRYGDTSVDRVLGRSYLWVSLTTCVVAGYLLVVTVLAAVMQRATGVSLAVAASGVVALLIAPLRTRLQRSVDRLLYGARADPYASVAALSARLEGNVSADEVLPAVARTITDELRLPYAAFHLNGPDGEVAVAEHGMVRGDLIVLPVEYLGAPVGNLVVSTPGRGVALRAAERRLLADLARQSGPAAHGVATLMELRRSRQRLVAAREEERRSLRRELHDDLGAMLTGVALGVDAAGNRVAAGSPAAEQLSRVRIVVSAAVDGLRRIIDGLRPPALDEVGLVAAIRDGLLPLSNGGPHLEVDAESLPALPPEVEVACYHVAVEAVHNAIRHAGARRVTVSLAATDGRLELTVADDGHGIEPAADQGQGLTTMRQRVEEIGGRFDLASGPDGTTVSATLPTGSRP</sequence>
<evidence type="ECO:0000256" key="16">
    <source>
        <dbReference type="SAM" id="MobiDB-lite"/>
    </source>
</evidence>
<reference evidence="19 20" key="1">
    <citation type="submission" date="2019-02" db="EMBL/GenBank/DDBJ databases">
        <title>Sequencing the genomes of 1000 actinobacteria strains.</title>
        <authorList>
            <person name="Klenk H.-P."/>
        </authorList>
    </citation>
    <scope>NUCLEOTIDE SEQUENCE [LARGE SCALE GENOMIC DNA]</scope>
    <source>
        <strain evidence="19 20">DSM 45162</strain>
    </source>
</reference>
<dbReference type="PROSITE" id="PS50109">
    <property type="entry name" value="HIS_KIN"/>
    <property type="match status" value="1"/>
</dbReference>
<dbReference type="AlphaFoldDB" id="A0A4Q7ZS90"/>
<evidence type="ECO:0000256" key="8">
    <source>
        <dbReference type="ARBA" id="ARBA00022679"/>
    </source>
</evidence>
<keyword evidence="11" id="KW-0408">Iron</keyword>
<dbReference type="InterPro" id="IPR036890">
    <property type="entry name" value="HATPase_C_sf"/>
</dbReference>
<evidence type="ECO:0000256" key="13">
    <source>
        <dbReference type="ARBA" id="ARBA00023014"/>
    </source>
</evidence>
<evidence type="ECO:0000256" key="14">
    <source>
        <dbReference type="ARBA" id="ARBA00024827"/>
    </source>
</evidence>
<feature type="transmembrane region" description="Helical" evidence="17">
    <location>
        <begin position="324"/>
        <end position="342"/>
    </location>
</feature>
<feature type="domain" description="Histidine kinase" evidence="18">
    <location>
        <begin position="598"/>
        <end position="681"/>
    </location>
</feature>
<dbReference type="Proteomes" id="UP000292564">
    <property type="component" value="Unassembled WGS sequence"/>
</dbReference>
<evidence type="ECO:0000256" key="10">
    <source>
        <dbReference type="ARBA" id="ARBA00022777"/>
    </source>
</evidence>
<protein>
    <recommendedName>
        <fullName evidence="5">Oxygen sensor histidine kinase NreB</fullName>
        <ecNumber evidence="4">2.7.13.3</ecNumber>
    </recommendedName>
    <alternativeName>
        <fullName evidence="15">Nitrogen regulation protein B</fullName>
    </alternativeName>
</protein>
<evidence type="ECO:0000256" key="7">
    <source>
        <dbReference type="ARBA" id="ARBA00022490"/>
    </source>
</evidence>
<comment type="function">
    <text evidence="14">Member of the two-component regulatory system NreB/NreC involved in the control of dissimilatory nitrate/nitrite reduction in response to oxygen. NreB functions as a direct oxygen sensor histidine kinase which is autophosphorylated, in the absence of oxygen, probably at the conserved histidine residue, and transfers its phosphate group probably to a conserved aspartate residue of NreC. NreB/NreC activates the expression of the nitrate (narGHJI) and nitrite (nir) reductase operons, as well as the putative nitrate transporter gene narT.</text>
</comment>
<feature type="transmembrane region" description="Helical" evidence="17">
    <location>
        <begin position="129"/>
        <end position="145"/>
    </location>
</feature>
<feature type="compositionally biased region" description="Polar residues" evidence="16">
    <location>
        <begin position="669"/>
        <end position="683"/>
    </location>
</feature>
<keyword evidence="12" id="KW-0902">Two-component regulatory system</keyword>
<keyword evidence="17" id="KW-0472">Membrane</keyword>
<feature type="transmembrane region" description="Helical" evidence="17">
    <location>
        <begin position="239"/>
        <end position="256"/>
    </location>
</feature>
<evidence type="ECO:0000256" key="3">
    <source>
        <dbReference type="ARBA" id="ARBA00004496"/>
    </source>
</evidence>
<name>A0A4Q7ZS90_9ACTN</name>
<dbReference type="Gene3D" id="1.20.5.1930">
    <property type="match status" value="1"/>
</dbReference>
<feature type="region of interest" description="Disordered" evidence="16">
    <location>
        <begin position="662"/>
        <end position="683"/>
    </location>
</feature>
<gene>
    <name evidence="19" type="ORF">EV385_5296</name>
</gene>
<dbReference type="InterPro" id="IPR003594">
    <property type="entry name" value="HATPase_dom"/>
</dbReference>
<evidence type="ECO:0000256" key="1">
    <source>
        <dbReference type="ARBA" id="ARBA00000085"/>
    </source>
</evidence>
<keyword evidence="7" id="KW-0963">Cytoplasm</keyword>
<feature type="transmembrane region" description="Helical" evidence="17">
    <location>
        <begin position="262"/>
        <end position="283"/>
    </location>
</feature>
<dbReference type="PRINTS" id="PR00344">
    <property type="entry name" value="BCTRLSENSOR"/>
</dbReference>
<comment type="catalytic activity">
    <reaction evidence="1">
        <text>ATP + protein L-histidine = ADP + protein N-phospho-L-histidine.</text>
        <dbReference type="EC" id="2.7.13.3"/>
    </reaction>
</comment>
<dbReference type="SMART" id="SM00387">
    <property type="entry name" value="HATPase_c"/>
    <property type="match status" value="1"/>
</dbReference>
<keyword evidence="20" id="KW-1185">Reference proteome</keyword>
<evidence type="ECO:0000256" key="11">
    <source>
        <dbReference type="ARBA" id="ARBA00023004"/>
    </source>
</evidence>